<comment type="caution">
    <text evidence="1">The sequence shown here is derived from an EMBL/GenBank/DDBJ whole genome shotgun (WGS) entry which is preliminary data.</text>
</comment>
<dbReference type="Proteomes" id="UP000233491">
    <property type="component" value="Unassembled WGS sequence"/>
</dbReference>
<keyword evidence="2" id="KW-1185">Reference proteome</keyword>
<gene>
    <name evidence="1" type="ORF">CXZ10_11175</name>
</gene>
<name>A0A2N3LWS2_9HYPH</name>
<dbReference type="Pfam" id="PF11769">
    <property type="entry name" value="DUF3313"/>
    <property type="match status" value="1"/>
</dbReference>
<organism evidence="1 2">
    <name type="scientific">Pleomorphomonas diazotrophica</name>
    <dbReference type="NCBI Taxonomy" id="1166257"/>
    <lineage>
        <taxon>Bacteria</taxon>
        <taxon>Pseudomonadati</taxon>
        <taxon>Pseudomonadota</taxon>
        <taxon>Alphaproteobacteria</taxon>
        <taxon>Hyphomicrobiales</taxon>
        <taxon>Pleomorphomonadaceae</taxon>
        <taxon>Pleomorphomonas</taxon>
    </lineage>
</organism>
<dbReference type="EMBL" id="PJNW01000008">
    <property type="protein sequence ID" value="PKR89071.1"/>
    <property type="molecule type" value="Genomic_DNA"/>
</dbReference>
<dbReference type="AlphaFoldDB" id="A0A2N3LWS2"/>
<evidence type="ECO:0000313" key="2">
    <source>
        <dbReference type="Proteomes" id="UP000233491"/>
    </source>
</evidence>
<proteinExistence type="predicted"/>
<accession>A0A2N3LWS2</accession>
<dbReference type="InterPro" id="IPR021747">
    <property type="entry name" value="DUF3313"/>
</dbReference>
<dbReference type="OrthoDB" id="7629881at2"/>
<protein>
    <submittedName>
        <fullName evidence="1">DUF3313 domain-containing protein</fullName>
    </submittedName>
</protein>
<reference evidence="1 2" key="1">
    <citation type="submission" date="2017-12" db="EMBL/GenBank/DDBJ databases">
        <title>Anaerobic carbon monoxide metabolism by Pleomorphomonas carboxyditropha sp. nov., a new mesophilic hydrogenogenic carboxidotroph.</title>
        <authorList>
            <person name="Esquivel-Elizondo S."/>
            <person name="Krajmalnik-Brown R."/>
        </authorList>
    </citation>
    <scope>NUCLEOTIDE SEQUENCE [LARGE SCALE GENOMIC DNA]</scope>
    <source>
        <strain evidence="1 2">R5-392</strain>
    </source>
</reference>
<evidence type="ECO:0000313" key="1">
    <source>
        <dbReference type="EMBL" id="PKR89071.1"/>
    </source>
</evidence>
<sequence>MAKPSPWRPNACREAFMRLPSSPMCFVILAMVALLPACASAPLVQGNGLTSYETMKSSDGWFTKTRLSVNKEQVLAAKTIKIVPTAFAPTVAPKLSEQQRALVANAVDRALCVGLSDRFTVVTPDSQADLTVRASITRATETGRVAAGLSAATSLGMSLVDTAVPIPTPRIPIGMGSLSLEAEAVDVAGQQQASILWARGANAFFSSARISKVSDAYDLADSFGEDFGELLVKGESPFDSSGIGLPAWHKIKSSVGLRPKNAACEQFGRYRGLKGMIGDQLALPPEWTDNGAQKTAQTARP</sequence>